<dbReference type="GO" id="GO:0008360">
    <property type="term" value="P:regulation of cell shape"/>
    <property type="evidence" value="ECO:0007669"/>
    <property type="project" value="UniProtKB-UniRule"/>
</dbReference>
<evidence type="ECO:0000256" key="2">
    <source>
        <dbReference type="ARBA" id="ARBA00005992"/>
    </source>
</evidence>
<dbReference type="PROSITE" id="PS52029">
    <property type="entry name" value="LD_TPASE"/>
    <property type="match status" value="1"/>
</dbReference>
<evidence type="ECO:0000256" key="4">
    <source>
        <dbReference type="ARBA" id="ARBA00022960"/>
    </source>
</evidence>
<dbReference type="PANTHER" id="PTHR36699:SF1">
    <property type="entry name" value="L,D-TRANSPEPTIDASE YAFK-RELATED"/>
    <property type="match status" value="1"/>
</dbReference>
<dbReference type="PANTHER" id="PTHR36699">
    <property type="entry name" value="LD-TRANSPEPTIDASE"/>
    <property type="match status" value="1"/>
</dbReference>
<feature type="active site" description="Proton donor/acceptor" evidence="7">
    <location>
        <position position="238"/>
    </location>
</feature>
<evidence type="ECO:0000256" key="6">
    <source>
        <dbReference type="ARBA" id="ARBA00023316"/>
    </source>
</evidence>
<dbReference type="Proteomes" id="UP000807785">
    <property type="component" value="Unassembled WGS sequence"/>
</dbReference>
<dbReference type="Gene3D" id="2.40.440.10">
    <property type="entry name" value="L,D-transpeptidase catalytic domain-like"/>
    <property type="match status" value="1"/>
</dbReference>
<dbReference type="AlphaFoldDB" id="A0A9D7E711"/>
<dbReference type="InterPro" id="IPR056203">
    <property type="entry name" value="Cds6_C"/>
</dbReference>
<evidence type="ECO:0000256" key="3">
    <source>
        <dbReference type="ARBA" id="ARBA00022679"/>
    </source>
</evidence>
<dbReference type="CDD" id="cd16913">
    <property type="entry name" value="YkuD_like"/>
    <property type="match status" value="1"/>
</dbReference>
<protein>
    <submittedName>
        <fullName evidence="9">L,D-transpeptidase</fullName>
    </submittedName>
</protein>
<proteinExistence type="inferred from homology"/>
<keyword evidence="6 7" id="KW-0961">Cell wall biogenesis/degradation</keyword>
<dbReference type="GO" id="GO:0016740">
    <property type="term" value="F:transferase activity"/>
    <property type="evidence" value="ECO:0007669"/>
    <property type="project" value="UniProtKB-KW"/>
</dbReference>
<evidence type="ECO:0000256" key="7">
    <source>
        <dbReference type="PROSITE-ProRule" id="PRU01373"/>
    </source>
</evidence>
<dbReference type="SUPFAM" id="SSF141523">
    <property type="entry name" value="L,D-transpeptidase catalytic domain-like"/>
    <property type="match status" value="1"/>
</dbReference>
<evidence type="ECO:0000259" key="8">
    <source>
        <dbReference type="PROSITE" id="PS52029"/>
    </source>
</evidence>
<name>A0A9D7E711_9PROT</name>
<evidence type="ECO:0000256" key="5">
    <source>
        <dbReference type="ARBA" id="ARBA00022984"/>
    </source>
</evidence>
<dbReference type="InterPro" id="IPR032710">
    <property type="entry name" value="NTF2-like_dom_sf"/>
</dbReference>
<sequence>MFARPKSSTALRVLLVSALGLIASPVSVADRFTLSGALSPLARPEPILSQVFGDIELLRPDRALERLEALLQVFPNFRLAHLVKGDLLLARARPLSTFGDVEHAPPDRIAELREEAIARVKAFRDKPPANALPRALLQLQPEQKNALVIDTLRSRLYVFENDRGRPHYVADYYITQGKAGADKMQQGDRKTPVGVYFVTDSLPREKLTDFYGSGAFPINYPNEWDRRMGRNGYGIWLHGTPSDTFSRPPRASDGCVVLANTDLDEVAQRLQVGVTPVIIGNGIEWANPGQWEAERRQLSQQVESWQRDLGSGEADRYLSHYSMRFSSERMNFAQWSRSTREAMVRNRTPAETRNLAIFRNPGKEPMAVVTFEQDTHGNGRPASVKKRQYWIVEEGRWKIIYEGVA</sequence>
<dbReference type="InterPro" id="IPR005490">
    <property type="entry name" value="LD_TPept_cat_dom"/>
</dbReference>
<evidence type="ECO:0000256" key="1">
    <source>
        <dbReference type="ARBA" id="ARBA00004752"/>
    </source>
</evidence>
<feature type="active site" description="Nucleophile" evidence="7">
    <location>
        <position position="255"/>
    </location>
</feature>
<feature type="domain" description="L,D-TPase catalytic" evidence="8">
    <location>
        <begin position="145"/>
        <end position="279"/>
    </location>
</feature>
<organism evidence="9 10">
    <name type="scientific">Candidatus Methylophosphatis roskildensis</name>
    <dbReference type="NCBI Taxonomy" id="2899263"/>
    <lineage>
        <taxon>Bacteria</taxon>
        <taxon>Pseudomonadati</taxon>
        <taxon>Pseudomonadota</taxon>
        <taxon>Betaproteobacteria</taxon>
        <taxon>Nitrosomonadales</taxon>
        <taxon>Sterolibacteriaceae</taxon>
        <taxon>Candidatus Methylophosphatis</taxon>
    </lineage>
</organism>
<evidence type="ECO:0000313" key="9">
    <source>
        <dbReference type="EMBL" id="MBK6975359.1"/>
    </source>
</evidence>
<dbReference type="GO" id="GO:0004180">
    <property type="term" value="F:carboxypeptidase activity"/>
    <property type="evidence" value="ECO:0007669"/>
    <property type="project" value="UniProtKB-ARBA"/>
</dbReference>
<comment type="similarity">
    <text evidence="2">Belongs to the YkuD family.</text>
</comment>
<dbReference type="GO" id="GO:0071555">
    <property type="term" value="P:cell wall organization"/>
    <property type="evidence" value="ECO:0007669"/>
    <property type="project" value="UniProtKB-UniRule"/>
</dbReference>
<dbReference type="InterPro" id="IPR038063">
    <property type="entry name" value="Transpep_catalytic_dom"/>
</dbReference>
<evidence type="ECO:0000313" key="10">
    <source>
        <dbReference type="Proteomes" id="UP000807785"/>
    </source>
</evidence>
<dbReference type="GO" id="GO:0009252">
    <property type="term" value="P:peptidoglycan biosynthetic process"/>
    <property type="evidence" value="ECO:0007669"/>
    <property type="project" value="UniProtKB-KW"/>
</dbReference>
<keyword evidence="4 7" id="KW-0133">Cell shape</keyword>
<keyword evidence="5 7" id="KW-0573">Peptidoglycan synthesis</keyword>
<dbReference type="EMBL" id="JADJEV010000005">
    <property type="protein sequence ID" value="MBK6975359.1"/>
    <property type="molecule type" value="Genomic_DNA"/>
</dbReference>
<dbReference type="Pfam" id="PF24125">
    <property type="entry name" value="Cds6_C"/>
    <property type="match status" value="1"/>
</dbReference>
<accession>A0A9D7E711</accession>
<reference evidence="9" key="1">
    <citation type="submission" date="2020-10" db="EMBL/GenBank/DDBJ databases">
        <title>Connecting structure to function with the recovery of over 1000 high-quality activated sludge metagenome-assembled genomes encoding full-length rRNA genes using long-read sequencing.</title>
        <authorList>
            <person name="Singleton C.M."/>
            <person name="Petriglieri F."/>
            <person name="Kristensen J.M."/>
            <person name="Kirkegaard R.H."/>
            <person name="Michaelsen T.Y."/>
            <person name="Andersen M.H."/>
            <person name="Karst S.M."/>
            <person name="Dueholm M.S."/>
            <person name="Nielsen P.H."/>
            <person name="Albertsen M."/>
        </authorList>
    </citation>
    <scope>NUCLEOTIDE SEQUENCE</scope>
    <source>
        <strain evidence="9">Bjer_18-Q3-R1-45_BAT3C.347</strain>
    </source>
</reference>
<gene>
    <name evidence="9" type="ORF">IPH26_21245</name>
</gene>
<dbReference type="SUPFAM" id="SSF54427">
    <property type="entry name" value="NTF2-like"/>
    <property type="match status" value="1"/>
</dbReference>
<comment type="pathway">
    <text evidence="1 7">Cell wall biogenesis; peptidoglycan biosynthesis.</text>
</comment>
<dbReference type="Pfam" id="PF03734">
    <property type="entry name" value="YkuD"/>
    <property type="match status" value="1"/>
</dbReference>
<keyword evidence="3" id="KW-0808">Transferase</keyword>
<comment type="caution">
    <text evidence="9">The sequence shown here is derived from an EMBL/GenBank/DDBJ whole genome shotgun (WGS) entry which is preliminary data.</text>
</comment>